<dbReference type="InterPro" id="IPR020568">
    <property type="entry name" value="Ribosomal_Su5_D2-typ_SF"/>
</dbReference>
<dbReference type="InterPro" id="IPR041095">
    <property type="entry name" value="EFG_II"/>
</dbReference>
<dbReference type="GO" id="GO:0003924">
    <property type="term" value="F:GTPase activity"/>
    <property type="evidence" value="ECO:0007669"/>
    <property type="project" value="InterPro"/>
</dbReference>
<dbReference type="SUPFAM" id="SSF50447">
    <property type="entry name" value="Translation proteins"/>
    <property type="match status" value="1"/>
</dbReference>
<dbReference type="Pfam" id="PF03764">
    <property type="entry name" value="EFG_IV"/>
    <property type="match status" value="1"/>
</dbReference>
<protein>
    <submittedName>
        <fullName evidence="8">GTP-binding protein</fullName>
    </submittedName>
</protein>
<dbReference type="InterPro" id="IPR035647">
    <property type="entry name" value="EFG_III/V"/>
</dbReference>
<reference evidence="8 9" key="1">
    <citation type="submission" date="2016-01" db="EMBL/GenBank/DDBJ databases">
        <title>Complete Genome Sequence of Paenibacillus yonginensis DCY84, a novel Plant Growth-Promoting Bacteria with Elicitation of Induced Systemic Resistance.</title>
        <authorList>
            <person name="Kim Y.J."/>
            <person name="Yang D.C."/>
            <person name="Sukweenadhi J."/>
        </authorList>
    </citation>
    <scope>NUCLEOTIDE SEQUENCE [LARGE SCALE GENOMIC DNA]</scope>
    <source>
        <strain evidence="8 9">DCY84</strain>
    </source>
</reference>
<evidence type="ECO:0000256" key="6">
    <source>
        <dbReference type="SAM" id="MobiDB-lite"/>
    </source>
</evidence>
<dbReference type="InterPro" id="IPR005517">
    <property type="entry name" value="Transl_elong_EFG/EF2_IV"/>
</dbReference>
<dbReference type="GO" id="GO:0006412">
    <property type="term" value="P:translation"/>
    <property type="evidence" value="ECO:0007669"/>
    <property type="project" value="UniProtKB-KW"/>
</dbReference>
<dbReference type="InterPro" id="IPR000795">
    <property type="entry name" value="T_Tr_GTP-bd_dom"/>
</dbReference>
<dbReference type="Gene3D" id="3.30.230.10">
    <property type="match status" value="1"/>
</dbReference>
<evidence type="ECO:0000256" key="3">
    <source>
        <dbReference type="ARBA" id="ARBA00022917"/>
    </source>
</evidence>
<dbReference type="CDD" id="cd03711">
    <property type="entry name" value="Tet_C"/>
    <property type="match status" value="1"/>
</dbReference>
<dbReference type="GO" id="GO:0032790">
    <property type="term" value="P:ribosome disassembly"/>
    <property type="evidence" value="ECO:0007669"/>
    <property type="project" value="TreeGrafter"/>
</dbReference>
<dbReference type="Pfam" id="PF00679">
    <property type="entry name" value="EFG_C"/>
    <property type="match status" value="1"/>
</dbReference>
<dbReference type="InterPro" id="IPR005225">
    <property type="entry name" value="Small_GTP-bd"/>
</dbReference>
<sequence>MDQTLKGNERNGSNPDSGPSGSGLERRNVGIFAHVDAGKTTTTEHILFESGRTRSLGSVDSGTAVTDWLDIEKERGISVRAATTSFVWKGVHINLVDTPGHVDFLSEVERSLRVMDGAVLIVSAAEGVQAQTELIWGALRKLKIPTLIYVNKMDRTGVNEQALLADICKYLSPDAVPFQLPVGQEQSFTGAVDLWAALEDGLEDGTNTAVSGETLSEAAGRLKAAGIELLESLAERDEALLQRYLAGEKVPVMQWRQAAADMACSGRLFPLFYGASGKGIGVEALMDAIVDYLPGPGGDKDKELSGIVFKIERDKTMGRMAYVRLYSGAIRNRDLVLNYTQQLEEKVTQIRKVDGNKSEDLGVLEAGDIAAVCGLASVRIGDVLGSPAHIPDEARLAVPLLTVQAHWASEADYPRMVQALQELSDEDPLLDVQWMQDERELHVKVMGQIQLEMLTSLLQSRYGLRAEFGKPSVIYKETPVRAGEGYVAYLMPKPCWAILRFAIEPGPPGSGLQYDAKVRTEDLLLQYQNEVRRRVPEALSQGLYGWEVVDLKVTLIEGQHHVWHTHPLDFAVATPMGIMDGLANTGTKLLEPILNFRINVPEENAGRVMNDLVQMRGVFETPVLQGERITLTGKVPLAESMEYASQLGSLTKGRGAMVTFFAGYEECPEGFVAERQRRGVNPLDQSKYILSARKALQG</sequence>
<dbReference type="InterPro" id="IPR009000">
    <property type="entry name" value="Transl_B-barrel_sf"/>
</dbReference>
<keyword evidence="3" id="KW-0648">Protein biosynthesis</keyword>
<dbReference type="PRINTS" id="PR00315">
    <property type="entry name" value="ELONGATNFCT"/>
</dbReference>
<dbReference type="InterPro" id="IPR031157">
    <property type="entry name" value="G_TR_CS"/>
</dbReference>
<evidence type="ECO:0000259" key="7">
    <source>
        <dbReference type="PROSITE" id="PS51722"/>
    </source>
</evidence>
<proteinExistence type="predicted"/>
<dbReference type="RefSeq" id="WP_083180455.1">
    <property type="nucleotide sequence ID" value="NZ_CP014167.1"/>
</dbReference>
<dbReference type="STRING" id="1462996.AWM70_20525"/>
<dbReference type="PANTHER" id="PTHR43261:SF1">
    <property type="entry name" value="RIBOSOME-RELEASING FACTOR 2, MITOCHONDRIAL"/>
    <property type="match status" value="1"/>
</dbReference>
<feature type="domain" description="Tr-type G" evidence="7">
    <location>
        <begin position="24"/>
        <end position="297"/>
    </location>
</feature>
<accession>A0A1B1N5H6</accession>
<dbReference type="SUPFAM" id="SSF52540">
    <property type="entry name" value="P-loop containing nucleoside triphosphate hydrolases"/>
    <property type="match status" value="1"/>
</dbReference>
<dbReference type="SMART" id="SM00838">
    <property type="entry name" value="EFG_C"/>
    <property type="match status" value="1"/>
</dbReference>
<dbReference type="SUPFAM" id="SSF54980">
    <property type="entry name" value="EF-G C-terminal domain-like"/>
    <property type="match status" value="2"/>
</dbReference>
<dbReference type="Pfam" id="PF22042">
    <property type="entry name" value="EF-G_D2"/>
    <property type="match status" value="1"/>
</dbReference>
<dbReference type="PRINTS" id="PR01037">
    <property type="entry name" value="TCRTETOQM"/>
</dbReference>
<keyword evidence="9" id="KW-1185">Reference proteome</keyword>
<comment type="function">
    <text evidence="1">Abolishes the inhibitory effect of tetracyclin on protein synthesis by a non-covalent modification of the ribosomes.</text>
</comment>
<gene>
    <name evidence="8" type="ORF">AWM70_20525</name>
</gene>
<dbReference type="InterPro" id="IPR053905">
    <property type="entry name" value="EF-G-like_DII"/>
</dbReference>
<dbReference type="GO" id="GO:0046677">
    <property type="term" value="P:response to antibiotic"/>
    <property type="evidence" value="ECO:0007669"/>
    <property type="project" value="UniProtKB-KW"/>
</dbReference>
<dbReference type="SMART" id="SM00889">
    <property type="entry name" value="EFG_IV"/>
    <property type="match status" value="1"/>
</dbReference>
<evidence type="ECO:0000256" key="1">
    <source>
        <dbReference type="ARBA" id="ARBA00003987"/>
    </source>
</evidence>
<dbReference type="NCBIfam" id="TIGR00231">
    <property type="entry name" value="small_GTP"/>
    <property type="match status" value="1"/>
</dbReference>
<organism evidence="8 9">
    <name type="scientific">Paenibacillus yonginensis</name>
    <dbReference type="NCBI Taxonomy" id="1462996"/>
    <lineage>
        <taxon>Bacteria</taxon>
        <taxon>Bacillati</taxon>
        <taxon>Bacillota</taxon>
        <taxon>Bacilli</taxon>
        <taxon>Bacillales</taxon>
        <taxon>Paenibacillaceae</taxon>
        <taxon>Paenibacillus</taxon>
    </lineage>
</organism>
<evidence type="ECO:0000256" key="4">
    <source>
        <dbReference type="ARBA" id="ARBA00023134"/>
    </source>
</evidence>
<dbReference type="InterPro" id="IPR014721">
    <property type="entry name" value="Ribsml_uS5_D2-typ_fold_subgr"/>
</dbReference>
<evidence type="ECO:0000313" key="8">
    <source>
        <dbReference type="EMBL" id="ANS76669.1"/>
    </source>
</evidence>
<dbReference type="PANTHER" id="PTHR43261">
    <property type="entry name" value="TRANSLATION ELONGATION FACTOR G-RELATED"/>
    <property type="match status" value="1"/>
</dbReference>
<dbReference type="PROSITE" id="PS51722">
    <property type="entry name" value="G_TR_2"/>
    <property type="match status" value="1"/>
</dbReference>
<dbReference type="OrthoDB" id="9801591at2"/>
<keyword evidence="2" id="KW-0547">Nucleotide-binding</keyword>
<dbReference type="EMBL" id="CP014167">
    <property type="protein sequence ID" value="ANS76669.1"/>
    <property type="molecule type" value="Genomic_DNA"/>
</dbReference>
<dbReference type="InterPro" id="IPR027417">
    <property type="entry name" value="P-loop_NTPase"/>
</dbReference>
<dbReference type="SUPFAM" id="SSF54211">
    <property type="entry name" value="Ribosomal protein S5 domain 2-like"/>
    <property type="match status" value="1"/>
</dbReference>
<dbReference type="Gene3D" id="3.30.70.240">
    <property type="match status" value="1"/>
</dbReference>
<feature type="region of interest" description="Disordered" evidence="6">
    <location>
        <begin position="1"/>
        <end position="25"/>
    </location>
</feature>
<dbReference type="InterPro" id="IPR035650">
    <property type="entry name" value="Tet_C"/>
</dbReference>
<dbReference type="Gene3D" id="2.40.30.10">
    <property type="entry name" value="Translation factors"/>
    <property type="match status" value="1"/>
</dbReference>
<dbReference type="KEGG" id="pyg:AWM70_20525"/>
<dbReference type="Gene3D" id="3.30.70.870">
    <property type="entry name" value="Elongation Factor G (Translational Gtpase), domain 3"/>
    <property type="match status" value="1"/>
</dbReference>
<evidence type="ECO:0000313" key="9">
    <source>
        <dbReference type="Proteomes" id="UP000092573"/>
    </source>
</evidence>
<dbReference type="Pfam" id="PF00009">
    <property type="entry name" value="GTP_EFTU"/>
    <property type="match status" value="1"/>
</dbReference>
<name>A0A1B1N5H6_9BACL</name>
<dbReference type="Proteomes" id="UP000092573">
    <property type="component" value="Chromosome"/>
</dbReference>
<keyword evidence="5" id="KW-0046">Antibiotic resistance</keyword>
<dbReference type="AlphaFoldDB" id="A0A1B1N5H6"/>
<feature type="compositionally biased region" description="Low complexity" evidence="6">
    <location>
        <begin position="11"/>
        <end position="23"/>
    </location>
</feature>
<dbReference type="PROSITE" id="PS00301">
    <property type="entry name" value="G_TR_1"/>
    <property type="match status" value="1"/>
</dbReference>
<dbReference type="Gene3D" id="3.40.50.300">
    <property type="entry name" value="P-loop containing nucleotide triphosphate hydrolases"/>
    <property type="match status" value="1"/>
</dbReference>
<evidence type="ECO:0000256" key="2">
    <source>
        <dbReference type="ARBA" id="ARBA00022741"/>
    </source>
</evidence>
<keyword evidence="4" id="KW-0342">GTP-binding</keyword>
<dbReference type="InterPro" id="IPR000640">
    <property type="entry name" value="EFG_V-like"/>
</dbReference>
<dbReference type="Pfam" id="PF14492">
    <property type="entry name" value="EFG_III"/>
    <property type="match status" value="1"/>
</dbReference>
<evidence type="ECO:0000256" key="5">
    <source>
        <dbReference type="ARBA" id="ARBA00023251"/>
    </source>
</evidence>
<dbReference type="GO" id="GO:0005525">
    <property type="term" value="F:GTP binding"/>
    <property type="evidence" value="ECO:0007669"/>
    <property type="project" value="UniProtKB-KW"/>
</dbReference>